<dbReference type="RefSeq" id="WP_149687608.1">
    <property type="nucleotide sequence ID" value="NZ_SDPQ02000001.1"/>
</dbReference>
<keyword evidence="9 17" id="KW-0573">Peptidoglycan synthesis</keyword>
<evidence type="ECO:0000256" key="14">
    <source>
        <dbReference type="ARBA" id="ARBA00032707"/>
    </source>
</evidence>
<feature type="transmembrane region" description="Helical" evidence="17">
    <location>
        <begin position="40"/>
        <end position="60"/>
    </location>
</feature>
<evidence type="ECO:0000256" key="2">
    <source>
        <dbReference type="ARBA" id="ARBA00010621"/>
    </source>
</evidence>
<evidence type="ECO:0000256" key="16">
    <source>
        <dbReference type="ARBA" id="ARBA00047594"/>
    </source>
</evidence>
<evidence type="ECO:0000256" key="10">
    <source>
        <dbReference type="ARBA" id="ARBA00022989"/>
    </source>
</evidence>
<dbReference type="EMBL" id="SDPQ02000001">
    <property type="protein sequence ID" value="KAA1399467.1"/>
    <property type="molecule type" value="Genomic_DNA"/>
</dbReference>
<evidence type="ECO:0000256" key="12">
    <source>
        <dbReference type="ARBA" id="ARBA00023251"/>
    </source>
</evidence>
<sequence>MDFLRAVVLGLLQGLTEFLPISSSAHLAIFPKFFGWDDPGAAFTAVIQIGTELAVVIYFWRDIVTIASGWIRGLFSASAREALEWRMGWFVIIGSVPIVILGLLFQDAIKHEFRRVALIAVALIVFGLILGFAERWGLKNRPIEKLTTRDAILFGLAQSCALFPGVSRSGGTISMGLLLGYERRAATRYAFLLAIPAVLGAGIYNLKDIPGQANAYGPGPTIVATIVSFVVGLAVIHWLLEYVSRKSYTPFVVYRVALGVLVLALVATGVMTSTVTVS</sequence>
<dbReference type="GO" id="GO:0050380">
    <property type="term" value="F:undecaprenyl-diphosphatase activity"/>
    <property type="evidence" value="ECO:0007669"/>
    <property type="project" value="UniProtKB-UniRule"/>
</dbReference>
<reference evidence="18" key="1">
    <citation type="submission" date="2019-09" db="EMBL/GenBank/DDBJ databases">
        <authorList>
            <person name="Li J."/>
        </authorList>
    </citation>
    <scope>NUCLEOTIDE SEQUENCE [LARGE SCALE GENOMIC DNA]</scope>
    <source>
        <strain evidence="18">JCM 14732</strain>
    </source>
</reference>
<comment type="caution">
    <text evidence="18">The sequence shown here is derived from an EMBL/GenBank/DDBJ whole genome shotgun (WGS) entry which is preliminary data.</text>
</comment>
<evidence type="ECO:0000256" key="1">
    <source>
        <dbReference type="ARBA" id="ARBA00004651"/>
    </source>
</evidence>
<dbReference type="OrthoDB" id="9808289at2"/>
<dbReference type="Pfam" id="PF02673">
    <property type="entry name" value="BacA"/>
    <property type="match status" value="1"/>
</dbReference>
<evidence type="ECO:0000256" key="3">
    <source>
        <dbReference type="ARBA" id="ARBA00012374"/>
    </source>
</evidence>
<feature type="transmembrane region" description="Helical" evidence="17">
    <location>
        <begin position="189"/>
        <end position="206"/>
    </location>
</feature>
<proteinExistence type="inferred from homology"/>
<dbReference type="HAMAP" id="MF_01006">
    <property type="entry name" value="Undec_diphosphatase"/>
    <property type="match status" value="1"/>
</dbReference>
<dbReference type="GO" id="GO:0046677">
    <property type="term" value="P:response to antibiotic"/>
    <property type="evidence" value="ECO:0007669"/>
    <property type="project" value="UniProtKB-UniRule"/>
</dbReference>
<evidence type="ECO:0000313" key="18">
    <source>
        <dbReference type="EMBL" id="KAA1399467.1"/>
    </source>
</evidence>
<evidence type="ECO:0000256" key="4">
    <source>
        <dbReference type="ARBA" id="ARBA00021581"/>
    </source>
</evidence>
<dbReference type="AlphaFoldDB" id="A0A5M4FH74"/>
<evidence type="ECO:0000256" key="11">
    <source>
        <dbReference type="ARBA" id="ARBA00023136"/>
    </source>
</evidence>
<feature type="transmembrane region" description="Helical" evidence="17">
    <location>
        <begin position="218"/>
        <end position="240"/>
    </location>
</feature>
<evidence type="ECO:0000256" key="15">
    <source>
        <dbReference type="ARBA" id="ARBA00032932"/>
    </source>
</evidence>
<organism evidence="18 19">
    <name type="scientific">Aeromicrobium ginsengisoli</name>
    <dbReference type="NCBI Taxonomy" id="363867"/>
    <lineage>
        <taxon>Bacteria</taxon>
        <taxon>Bacillati</taxon>
        <taxon>Actinomycetota</taxon>
        <taxon>Actinomycetes</taxon>
        <taxon>Propionibacteriales</taxon>
        <taxon>Nocardioidaceae</taxon>
        <taxon>Aeromicrobium</taxon>
    </lineage>
</organism>
<keyword evidence="10 17" id="KW-1133">Transmembrane helix</keyword>
<keyword evidence="7 17" id="KW-0378">Hydrolase</keyword>
<keyword evidence="5 17" id="KW-1003">Cell membrane</keyword>
<feature type="transmembrane region" description="Helical" evidence="17">
    <location>
        <begin position="252"/>
        <end position="272"/>
    </location>
</feature>
<dbReference type="InterPro" id="IPR003824">
    <property type="entry name" value="UppP"/>
</dbReference>
<evidence type="ECO:0000256" key="6">
    <source>
        <dbReference type="ARBA" id="ARBA00022692"/>
    </source>
</evidence>
<gene>
    <name evidence="17" type="primary">uppP</name>
    <name evidence="18" type="ORF">ESP70_001470</name>
</gene>
<feature type="transmembrane region" description="Helical" evidence="17">
    <location>
        <begin position="88"/>
        <end position="109"/>
    </location>
</feature>
<evidence type="ECO:0000256" key="5">
    <source>
        <dbReference type="ARBA" id="ARBA00022475"/>
    </source>
</evidence>
<dbReference type="NCBIfam" id="TIGR00753">
    <property type="entry name" value="undec_PP_bacA"/>
    <property type="match status" value="1"/>
</dbReference>
<comment type="subcellular location">
    <subcellularLocation>
        <location evidence="1 17">Cell membrane</location>
        <topology evidence="1 17">Multi-pass membrane protein</topology>
    </subcellularLocation>
</comment>
<dbReference type="GO" id="GO:0008360">
    <property type="term" value="P:regulation of cell shape"/>
    <property type="evidence" value="ECO:0007669"/>
    <property type="project" value="UniProtKB-KW"/>
</dbReference>
<name>A0A5M4FH74_9ACTN</name>
<protein>
    <recommendedName>
        <fullName evidence="4 17">Undecaprenyl-diphosphatase</fullName>
        <ecNumber evidence="3 17">3.6.1.27</ecNumber>
    </recommendedName>
    <alternativeName>
        <fullName evidence="15 17">Bacitracin resistance protein</fullName>
    </alternativeName>
    <alternativeName>
        <fullName evidence="14 17">Undecaprenyl pyrophosphate phosphatase</fullName>
    </alternativeName>
</protein>
<keyword evidence="13 17" id="KW-0961">Cell wall biogenesis/degradation</keyword>
<comment type="catalytic activity">
    <reaction evidence="16 17">
        <text>di-trans,octa-cis-undecaprenyl diphosphate + H2O = di-trans,octa-cis-undecaprenyl phosphate + phosphate + H(+)</text>
        <dbReference type="Rhea" id="RHEA:28094"/>
        <dbReference type="ChEBI" id="CHEBI:15377"/>
        <dbReference type="ChEBI" id="CHEBI:15378"/>
        <dbReference type="ChEBI" id="CHEBI:43474"/>
        <dbReference type="ChEBI" id="CHEBI:58405"/>
        <dbReference type="ChEBI" id="CHEBI:60392"/>
        <dbReference type="EC" id="3.6.1.27"/>
    </reaction>
</comment>
<evidence type="ECO:0000313" key="19">
    <source>
        <dbReference type="Proteomes" id="UP000380867"/>
    </source>
</evidence>
<feature type="transmembrane region" description="Helical" evidence="17">
    <location>
        <begin position="115"/>
        <end position="133"/>
    </location>
</feature>
<comment type="similarity">
    <text evidence="2 17">Belongs to the UppP family.</text>
</comment>
<dbReference type="Proteomes" id="UP000380867">
    <property type="component" value="Unassembled WGS sequence"/>
</dbReference>
<dbReference type="PANTHER" id="PTHR30622:SF4">
    <property type="entry name" value="UNDECAPRENYL-DIPHOSPHATASE"/>
    <property type="match status" value="1"/>
</dbReference>
<keyword evidence="8 17" id="KW-0133">Cell shape</keyword>
<dbReference type="GO" id="GO:0005886">
    <property type="term" value="C:plasma membrane"/>
    <property type="evidence" value="ECO:0007669"/>
    <property type="project" value="UniProtKB-SubCell"/>
</dbReference>
<dbReference type="NCBIfam" id="NF001392">
    <property type="entry name" value="PRK00281.2-1"/>
    <property type="match status" value="1"/>
</dbReference>
<evidence type="ECO:0000256" key="9">
    <source>
        <dbReference type="ARBA" id="ARBA00022984"/>
    </source>
</evidence>
<evidence type="ECO:0000256" key="17">
    <source>
        <dbReference type="HAMAP-Rule" id="MF_01006"/>
    </source>
</evidence>
<keyword evidence="12 17" id="KW-0046">Antibiotic resistance</keyword>
<keyword evidence="19" id="KW-1185">Reference proteome</keyword>
<evidence type="ECO:0000256" key="8">
    <source>
        <dbReference type="ARBA" id="ARBA00022960"/>
    </source>
</evidence>
<dbReference type="GO" id="GO:0071555">
    <property type="term" value="P:cell wall organization"/>
    <property type="evidence" value="ECO:0007669"/>
    <property type="project" value="UniProtKB-KW"/>
</dbReference>
<evidence type="ECO:0000256" key="13">
    <source>
        <dbReference type="ARBA" id="ARBA00023316"/>
    </source>
</evidence>
<comment type="function">
    <text evidence="17">Catalyzes the dephosphorylation of undecaprenyl diphosphate (UPP). Confers resistance to bacitracin.</text>
</comment>
<dbReference type="PANTHER" id="PTHR30622">
    <property type="entry name" value="UNDECAPRENYL-DIPHOSPHATASE"/>
    <property type="match status" value="1"/>
</dbReference>
<dbReference type="EC" id="3.6.1.27" evidence="3 17"/>
<keyword evidence="6 17" id="KW-0812">Transmembrane</keyword>
<accession>A0A5M4FH74</accession>
<dbReference type="GO" id="GO:0009252">
    <property type="term" value="P:peptidoglycan biosynthetic process"/>
    <property type="evidence" value="ECO:0007669"/>
    <property type="project" value="UniProtKB-KW"/>
</dbReference>
<comment type="miscellaneous">
    <text evidence="17">Bacitracin is thought to be involved in the inhibition of peptidoglycan synthesis by sequestering undecaprenyl diphosphate, thereby reducing the pool of lipid carrier available.</text>
</comment>
<keyword evidence="11 17" id="KW-0472">Membrane</keyword>
<evidence type="ECO:0000256" key="7">
    <source>
        <dbReference type="ARBA" id="ARBA00022801"/>
    </source>
</evidence>